<sequence length="346" mass="36637">MRRALIALGIGLSVLGSTVVTGTARAASVTAVPLAHTVAAAQQVAKFWLADGAANLKNATPYAVRTAVGGERLSTDIVPDGSPFSFPPDEMETMPEGETPLTSGKVFFIGSDLQPHWCTGTAMRSKYWNIVATAGHCLLDVEAPAGPLANWVFVPGYSEGTTPFGLYVGKQGFTHHDFDDIRDHDRDFAFVNVYRGVVLSSPDVLTSVGKLTENVGGQGITFNQPLAPTVDVFGYPAGPQPDGSTPYTGQTLERSTGSTFTMKITGLPMDRPTGADSSFTGEGSLGSSWLTGYTSDNRVGYLNGITISVADTDGDGRYDTGVSPYFDGQTLTVYRKAFDYWTGSIA</sequence>
<dbReference type="EMBL" id="BAAAWD010000014">
    <property type="protein sequence ID" value="GAA3018925.1"/>
    <property type="molecule type" value="Genomic_DNA"/>
</dbReference>
<feature type="signal peptide" evidence="1">
    <location>
        <begin position="1"/>
        <end position="26"/>
    </location>
</feature>
<dbReference type="SUPFAM" id="SSF50494">
    <property type="entry name" value="Trypsin-like serine proteases"/>
    <property type="match status" value="1"/>
</dbReference>
<name>A0ABP6KNE3_9ACTN</name>
<comment type="caution">
    <text evidence="2">The sequence shown here is derived from an EMBL/GenBank/DDBJ whole genome shotgun (WGS) entry which is preliminary data.</text>
</comment>
<organism evidence="2 3">
    <name type="scientific">Streptosporangium longisporum</name>
    <dbReference type="NCBI Taxonomy" id="46187"/>
    <lineage>
        <taxon>Bacteria</taxon>
        <taxon>Bacillati</taxon>
        <taxon>Actinomycetota</taxon>
        <taxon>Actinomycetes</taxon>
        <taxon>Streptosporangiales</taxon>
        <taxon>Streptosporangiaceae</taxon>
        <taxon>Streptosporangium</taxon>
    </lineage>
</organism>
<evidence type="ECO:0000313" key="3">
    <source>
        <dbReference type="Proteomes" id="UP001499930"/>
    </source>
</evidence>
<dbReference type="InterPro" id="IPR009003">
    <property type="entry name" value="Peptidase_S1_PA"/>
</dbReference>
<feature type="chain" id="PRO_5046808679" evidence="1">
    <location>
        <begin position="27"/>
        <end position="346"/>
    </location>
</feature>
<reference evidence="3" key="1">
    <citation type="journal article" date="2019" name="Int. J. Syst. Evol. Microbiol.">
        <title>The Global Catalogue of Microorganisms (GCM) 10K type strain sequencing project: providing services to taxonomists for standard genome sequencing and annotation.</title>
        <authorList>
            <consortium name="The Broad Institute Genomics Platform"/>
            <consortium name="The Broad Institute Genome Sequencing Center for Infectious Disease"/>
            <person name="Wu L."/>
            <person name="Ma J."/>
        </authorList>
    </citation>
    <scope>NUCLEOTIDE SEQUENCE [LARGE SCALE GENOMIC DNA]</scope>
    <source>
        <strain evidence="3">JCM 3106</strain>
    </source>
</reference>
<keyword evidence="3" id="KW-1185">Reference proteome</keyword>
<evidence type="ECO:0000313" key="2">
    <source>
        <dbReference type="EMBL" id="GAA3018925.1"/>
    </source>
</evidence>
<proteinExistence type="predicted"/>
<dbReference type="Proteomes" id="UP001499930">
    <property type="component" value="Unassembled WGS sequence"/>
</dbReference>
<gene>
    <name evidence="2" type="ORF">GCM10017559_48790</name>
</gene>
<dbReference type="InterPro" id="IPR043504">
    <property type="entry name" value="Peptidase_S1_PA_chymotrypsin"/>
</dbReference>
<dbReference type="RefSeq" id="WP_413224930.1">
    <property type="nucleotide sequence ID" value="NZ_JBLAUZ010000071.1"/>
</dbReference>
<dbReference type="Gene3D" id="2.40.10.10">
    <property type="entry name" value="Trypsin-like serine proteases"/>
    <property type="match status" value="2"/>
</dbReference>
<accession>A0ABP6KNE3</accession>
<keyword evidence="1" id="KW-0732">Signal</keyword>
<protein>
    <submittedName>
        <fullName evidence="2">Peptidase</fullName>
    </submittedName>
</protein>
<evidence type="ECO:0000256" key="1">
    <source>
        <dbReference type="SAM" id="SignalP"/>
    </source>
</evidence>